<accession>A0A1R4FZ37</accession>
<protein>
    <submittedName>
        <fullName evidence="2">Maleylpyruvate isomerase, mycothiol-dependent</fullName>
        <ecNumber evidence="2">5.2.1.4</ecNumber>
    </submittedName>
</protein>
<evidence type="ECO:0000313" key="3">
    <source>
        <dbReference type="Proteomes" id="UP000195913"/>
    </source>
</evidence>
<dbReference type="GO" id="GO:0046872">
    <property type="term" value="F:metal ion binding"/>
    <property type="evidence" value="ECO:0007669"/>
    <property type="project" value="InterPro"/>
</dbReference>
<evidence type="ECO:0000313" key="2">
    <source>
        <dbReference type="EMBL" id="SJM61194.1"/>
    </source>
</evidence>
<dbReference type="SUPFAM" id="SSF109854">
    <property type="entry name" value="DinB/YfiT-like putative metalloenzymes"/>
    <property type="match status" value="1"/>
</dbReference>
<organism evidence="2 3">
    <name type="scientific">Arthrobacter rhombi</name>
    <dbReference type="NCBI Taxonomy" id="71253"/>
    <lineage>
        <taxon>Bacteria</taxon>
        <taxon>Bacillati</taxon>
        <taxon>Actinomycetota</taxon>
        <taxon>Actinomycetes</taxon>
        <taxon>Micrococcales</taxon>
        <taxon>Micrococcaceae</taxon>
        <taxon>Arthrobacter</taxon>
    </lineage>
</organism>
<dbReference type="NCBIfam" id="TIGR03083">
    <property type="entry name" value="maleylpyruvate isomerase family mycothiol-dependent enzyme"/>
    <property type="match status" value="1"/>
</dbReference>
<dbReference type="EMBL" id="FUHW01000025">
    <property type="protein sequence ID" value="SJM61194.1"/>
    <property type="molecule type" value="Genomic_DNA"/>
</dbReference>
<dbReference type="InterPro" id="IPR017517">
    <property type="entry name" value="Maleyloyr_isom"/>
</dbReference>
<dbReference type="InterPro" id="IPR034660">
    <property type="entry name" value="DinB/YfiT-like"/>
</dbReference>
<keyword evidence="2" id="KW-0670">Pyruvate</keyword>
<dbReference type="EC" id="5.2.1.4" evidence="2"/>
<name>A0A1R4FZ37_9MICC</name>
<keyword evidence="3" id="KW-1185">Reference proteome</keyword>
<reference evidence="2 3" key="1">
    <citation type="submission" date="2017-02" db="EMBL/GenBank/DDBJ databases">
        <authorList>
            <person name="Peterson S.W."/>
        </authorList>
    </citation>
    <scope>NUCLEOTIDE SEQUENCE [LARGE SCALE GENOMIC DNA]</scope>
    <source>
        <strain evidence="2 3">B Ar 00.02</strain>
    </source>
</reference>
<dbReference type="Proteomes" id="UP000195913">
    <property type="component" value="Unassembled WGS sequence"/>
</dbReference>
<dbReference type="InterPro" id="IPR036527">
    <property type="entry name" value="SCP2_sterol-bd_dom_sf"/>
</dbReference>
<gene>
    <name evidence="2" type="ORF">FM101_06665</name>
</gene>
<dbReference type="AlphaFoldDB" id="A0A1R4FZ37"/>
<feature type="domain" description="Mycothiol-dependent maleylpyruvate isomerase metal-binding" evidence="1">
    <location>
        <begin position="14"/>
        <end position="148"/>
    </location>
</feature>
<evidence type="ECO:0000259" key="1">
    <source>
        <dbReference type="Pfam" id="PF11716"/>
    </source>
</evidence>
<keyword evidence="2" id="KW-0413">Isomerase</keyword>
<dbReference type="InterPro" id="IPR024344">
    <property type="entry name" value="MDMPI_metal-binding"/>
</dbReference>
<proteinExistence type="predicted"/>
<dbReference type="Pfam" id="PF11716">
    <property type="entry name" value="MDMPI_N"/>
    <property type="match status" value="1"/>
</dbReference>
<sequence length="245" mass="25923">MTQLSTASLAEAVQDATARARTAIGALPAEEFAAPSTLPGWNNAQLLAHLDGVSRALARQLAYAARGERIEFYDGGQEGRDERIELGALQQPSTVAARTIQGLDLLDESIKDLPAGGWENATSFRGEGTVTDCVKAAWREVLIHATDLGTTVSLVDWPTEFSAHLFEFLSLRVPAEYRLLLQPTGSQPLTLGDGPTGYVVTGMECDLAGWLAGREPSGPVRATAAADGADLPELLPWPSGLAASK</sequence>
<dbReference type="GO" id="GO:0050077">
    <property type="term" value="F:maleylpyruvate isomerase activity"/>
    <property type="evidence" value="ECO:0007669"/>
    <property type="project" value="UniProtKB-EC"/>
</dbReference>
<dbReference type="SUPFAM" id="SSF55718">
    <property type="entry name" value="SCP-like"/>
    <property type="match status" value="1"/>
</dbReference>
<dbReference type="RefSeq" id="WP_086997260.1">
    <property type="nucleotide sequence ID" value="NZ_FUHW01000025.1"/>
</dbReference>
<dbReference type="Gene3D" id="1.20.120.450">
    <property type="entry name" value="dinb family like domain"/>
    <property type="match status" value="1"/>
</dbReference>